<dbReference type="Gramene" id="Mp4g10210.1">
    <property type="protein sequence ID" value="Mp4g10210.1.cds"/>
    <property type="gene ID" value="Mp4g10210"/>
</dbReference>
<feature type="repeat" description="RCC1" evidence="7">
    <location>
        <begin position="271"/>
        <end position="322"/>
    </location>
</feature>
<evidence type="ECO:0000256" key="4">
    <source>
        <dbReference type="ARBA" id="ARBA00022737"/>
    </source>
</evidence>
<dbReference type="SUPFAM" id="SSF50985">
    <property type="entry name" value="RCC1/BLIP-II"/>
    <property type="match status" value="2"/>
</dbReference>
<comment type="subcellular location">
    <subcellularLocation>
        <location evidence="1">Cytoplasm</location>
    </subcellularLocation>
</comment>
<evidence type="ECO:0000313" key="10">
    <source>
        <dbReference type="EMBL" id="PTQ46302.1"/>
    </source>
</evidence>
<name>A0A2R6XJP5_MARPO</name>
<evidence type="ECO:0000256" key="8">
    <source>
        <dbReference type="SAM" id="MobiDB-lite"/>
    </source>
</evidence>
<dbReference type="GO" id="GO:0004842">
    <property type="term" value="F:ubiquitin-protein transferase activity"/>
    <property type="evidence" value="ECO:0007669"/>
    <property type="project" value="InterPro"/>
</dbReference>
<dbReference type="Pfam" id="PF00632">
    <property type="entry name" value="HECT"/>
    <property type="match status" value="1"/>
</dbReference>
<dbReference type="Proteomes" id="UP000244005">
    <property type="component" value="Unassembled WGS sequence"/>
</dbReference>
<feature type="active site" description="Glycyl thioester intermediate" evidence="6">
    <location>
        <position position="1059"/>
    </location>
</feature>
<dbReference type="Gene3D" id="3.30.2160.10">
    <property type="entry name" value="Hect, E3 ligase catalytic domain"/>
    <property type="match status" value="1"/>
</dbReference>
<protein>
    <recommendedName>
        <fullName evidence="9">HECT domain-containing protein</fullName>
    </recommendedName>
</protein>
<evidence type="ECO:0000256" key="7">
    <source>
        <dbReference type="PROSITE-ProRule" id="PRU00235"/>
    </source>
</evidence>
<dbReference type="PROSITE" id="PS00626">
    <property type="entry name" value="RCC1_2"/>
    <property type="match status" value="4"/>
</dbReference>
<dbReference type="PANTHER" id="PTHR45622">
    <property type="entry name" value="UBIQUITIN-PROTEIN LIGASE E3A-RELATED"/>
    <property type="match status" value="1"/>
</dbReference>
<dbReference type="Gene3D" id="3.30.2410.10">
    <property type="entry name" value="Hect, E3 ligase catalytic domain"/>
    <property type="match status" value="1"/>
</dbReference>
<evidence type="ECO:0000256" key="2">
    <source>
        <dbReference type="ARBA" id="ARBA00022490"/>
    </source>
</evidence>
<dbReference type="Gene3D" id="3.90.1750.10">
    <property type="entry name" value="Hect, E3 ligase catalytic domains"/>
    <property type="match status" value="1"/>
</dbReference>
<dbReference type="InterPro" id="IPR000569">
    <property type="entry name" value="HECT_dom"/>
</dbReference>
<keyword evidence="11" id="KW-1185">Reference proteome</keyword>
<feature type="repeat" description="RCC1" evidence="7">
    <location>
        <begin position="219"/>
        <end position="270"/>
    </location>
</feature>
<evidence type="ECO:0000256" key="5">
    <source>
        <dbReference type="ARBA" id="ARBA00022786"/>
    </source>
</evidence>
<proteinExistence type="predicted"/>
<dbReference type="InterPro" id="IPR051709">
    <property type="entry name" value="Ub-ligase/GTPase-reg"/>
</dbReference>
<organism evidence="10 11">
    <name type="scientific">Marchantia polymorpha</name>
    <name type="common">Common liverwort</name>
    <name type="synonym">Marchantia aquatica</name>
    <dbReference type="NCBI Taxonomy" id="3197"/>
    <lineage>
        <taxon>Eukaryota</taxon>
        <taxon>Viridiplantae</taxon>
        <taxon>Streptophyta</taxon>
        <taxon>Embryophyta</taxon>
        <taxon>Marchantiophyta</taxon>
        <taxon>Marchantiopsida</taxon>
        <taxon>Marchantiidae</taxon>
        <taxon>Marchantiales</taxon>
        <taxon>Marchantiaceae</taxon>
        <taxon>Marchantia</taxon>
    </lineage>
</organism>
<feature type="region of interest" description="Disordered" evidence="8">
    <location>
        <begin position="380"/>
        <end position="404"/>
    </location>
</feature>
<dbReference type="InterPro" id="IPR009091">
    <property type="entry name" value="RCC1/BLIP-II"/>
</dbReference>
<dbReference type="InterPro" id="IPR035983">
    <property type="entry name" value="Hect_E3_ubiquitin_ligase"/>
</dbReference>
<dbReference type="CDD" id="cd00078">
    <property type="entry name" value="HECTc"/>
    <property type="match status" value="1"/>
</dbReference>
<dbReference type="AlphaFoldDB" id="A0A2R6XJP5"/>
<feature type="repeat" description="RCC1" evidence="7">
    <location>
        <begin position="60"/>
        <end position="111"/>
    </location>
</feature>
<dbReference type="PROSITE" id="PS50237">
    <property type="entry name" value="HECT"/>
    <property type="match status" value="1"/>
</dbReference>
<evidence type="ECO:0000256" key="1">
    <source>
        <dbReference type="ARBA" id="ARBA00004496"/>
    </source>
</evidence>
<feature type="repeat" description="RCC1" evidence="7">
    <location>
        <begin position="323"/>
        <end position="375"/>
    </location>
</feature>
<evidence type="ECO:0000313" key="11">
    <source>
        <dbReference type="Proteomes" id="UP000244005"/>
    </source>
</evidence>
<dbReference type="PROSITE" id="PS50012">
    <property type="entry name" value="RCC1_3"/>
    <property type="match status" value="7"/>
</dbReference>
<reference evidence="11" key="1">
    <citation type="journal article" date="2017" name="Cell">
        <title>Insights into land plant evolution garnered from the Marchantia polymorpha genome.</title>
        <authorList>
            <person name="Bowman J.L."/>
            <person name="Kohchi T."/>
            <person name="Yamato K.T."/>
            <person name="Jenkins J."/>
            <person name="Shu S."/>
            <person name="Ishizaki K."/>
            <person name="Yamaoka S."/>
            <person name="Nishihama R."/>
            <person name="Nakamura Y."/>
            <person name="Berger F."/>
            <person name="Adam C."/>
            <person name="Aki S.S."/>
            <person name="Althoff F."/>
            <person name="Araki T."/>
            <person name="Arteaga-Vazquez M.A."/>
            <person name="Balasubrmanian S."/>
            <person name="Barry K."/>
            <person name="Bauer D."/>
            <person name="Boehm C.R."/>
            <person name="Briginshaw L."/>
            <person name="Caballero-Perez J."/>
            <person name="Catarino B."/>
            <person name="Chen F."/>
            <person name="Chiyoda S."/>
            <person name="Chovatia M."/>
            <person name="Davies K.M."/>
            <person name="Delmans M."/>
            <person name="Demura T."/>
            <person name="Dierschke T."/>
            <person name="Dolan L."/>
            <person name="Dorantes-Acosta A.E."/>
            <person name="Eklund D.M."/>
            <person name="Florent S.N."/>
            <person name="Flores-Sandoval E."/>
            <person name="Fujiyama A."/>
            <person name="Fukuzawa H."/>
            <person name="Galik B."/>
            <person name="Grimanelli D."/>
            <person name="Grimwood J."/>
            <person name="Grossniklaus U."/>
            <person name="Hamada T."/>
            <person name="Haseloff J."/>
            <person name="Hetherington A.J."/>
            <person name="Higo A."/>
            <person name="Hirakawa Y."/>
            <person name="Hundley H.N."/>
            <person name="Ikeda Y."/>
            <person name="Inoue K."/>
            <person name="Inoue S.I."/>
            <person name="Ishida S."/>
            <person name="Jia Q."/>
            <person name="Kakita M."/>
            <person name="Kanazawa T."/>
            <person name="Kawai Y."/>
            <person name="Kawashima T."/>
            <person name="Kennedy M."/>
            <person name="Kinose K."/>
            <person name="Kinoshita T."/>
            <person name="Kohara Y."/>
            <person name="Koide E."/>
            <person name="Komatsu K."/>
            <person name="Kopischke S."/>
            <person name="Kubo M."/>
            <person name="Kyozuka J."/>
            <person name="Lagercrantz U."/>
            <person name="Lin S.S."/>
            <person name="Lindquist E."/>
            <person name="Lipzen A.M."/>
            <person name="Lu C.W."/>
            <person name="De Luna E."/>
            <person name="Martienssen R.A."/>
            <person name="Minamino N."/>
            <person name="Mizutani M."/>
            <person name="Mizutani M."/>
            <person name="Mochizuki N."/>
            <person name="Monte I."/>
            <person name="Mosher R."/>
            <person name="Nagasaki H."/>
            <person name="Nakagami H."/>
            <person name="Naramoto S."/>
            <person name="Nishitani K."/>
            <person name="Ohtani M."/>
            <person name="Okamoto T."/>
            <person name="Okumura M."/>
            <person name="Phillips J."/>
            <person name="Pollak B."/>
            <person name="Reinders A."/>
            <person name="Rovekamp M."/>
            <person name="Sano R."/>
            <person name="Sawa S."/>
            <person name="Schmid M.W."/>
            <person name="Shirakawa M."/>
            <person name="Solano R."/>
            <person name="Spunde A."/>
            <person name="Suetsugu N."/>
            <person name="Sugano S."/>
            <person name="Sugiyama A."/>
            <person name="Sun R."/>
            <person name="Suzuki Y."/>
            <person name="Takenaka M."/>
            <person name="Takezawa D."/>
            <person name="Tomogane H."/>
            <person name="Tsuzuki M."/>
            <person name="Ueda T."/>
            <person name="Umeda M."/>
            <person name="Ward J.M."/>
            <person name="Watanabe Y."/>
            <person name="Yazaki K."/>
            <person name="Yokoyama R."/>
            <person name="Yoshitake Y."/>
            <person name="Yotsui I."/>
            <person name="Zachgo S."/>
            <person name="Schmutz J."/>
        </authorList>
    </citation>
    <scope>NUCLEOTIDE SEQUENCE [LARGE SCALE GENOMIC DNA]</scope>
    <source>
        <strain evidence="11">Tak-1</strain>
    </source>
</reference>
<sequence length="1091" mass="120902">MNHSAASVSVYSWGRGDFGQLGLGDESDRSFPSLVQSLADKDILHVAAGDFHTAFLTGDGELYTTGNNECGQLGAKSRELQLLPIRVAALDTYTISHVACGQKHTVAVTDTGALASWGAAEFGQVGHKEAAGSVDSVQPRIVKGTRELQFVRVACGAAHTVALTGSGDVYTFGQGAFGALGHGSKDDIDSPKLVETLWGLGIVQVACGENHSAALSADGQVFTWGRGKYGQLGHGTVESEFHPVAVTALSDQMIVQVVCGGDHTMALNSEGELFAWGRNLWGQTGTGPEEDTHRPAQVKFLESERIVQVSAGARHSVALTDNGNIFGWGDGEQGQLGEIKSSKERFPILLSGPENAGKLLYVVAGGEHTLAVYEHPLSQGQRFSDHTPESFSSTPTEASSKSDILGCEPRNPFVEEELTQFLQKHSIDLDRSDGLNVHGEGLRRLKLLPIMQILEGLKGAGTSPREVLHLTQAMEHIFASVKFLIFTFKQCHEEEVCTKGKGGGGGTEGPGLDTGLIRDAYQGILELYNAEVVKRIGAAIMRLLDTMEKHMDRVPESRWLRVIPIILQSPLIGEKQVGESVSTRLFSVVARLSPSALKKLTEWLRTYSKDIFGGRFVRGVQKYITHKLHVWGGKGKIPVQVISPLKVLSLLHDANVMENLIPYSDFYSYAISESINFQEQYVKWLEYDFPKSKPLISYCQVPYVLTPDAKSKILQAEANIQKQHYVQTSVLDQLFKNQFSIPFLVLTVRRSELIRDTLQQLASYNVQELKKPLKVVFDGEAGIDEGGVTKEFFQLLVRDLFNVSFGMFTYIEESRTLWFNRNSMESANEFRLVGIVLGLAIHNGVILDVHFPLTVYKKVMGKEMQLDDLKDVQPQLFRGLQQLLDFDGDVEGTFCLTFQVEYEFFGEIKTHDLIPGGSNIPVTKDNRKRYVDLYVHYLLEESIDKQFSSFKEGFMQVCLGRALSLFRYEELELLICGLPHFDFDALERVTVYQGGYTKNSRIIIWFWELVRAMPLEEKKQLLFFSTGNDRAPIGGLACLKFIIQKNGDDTNRLPTAQTCFNILLLPEYSGKAKLENRLKVAIQNSTGFGLQ</sequence>
<dbReference type="PRINTS" id="PR00633">
    <property type="entry name" value="RCCNDNSATION"/>
</dbReference>
<dbReference type="SMART" id="SM00119">
    <property type="entry name" value="HECTc"/>
    <property type="match status" value="1"/>
</dbReference>
<evidence type="ECO:0000259" key="9">
    <source>
        <dbReference type="PROSITE" id="PS50237"/>
    </source>
</evidence>
<dbReference type="EMBL" id="KZ772683">
    <property type="protein sequence ID" value="PTQ46302.1"/>
    <property type="molecule type" value="Genomic_DNA"/>
</dbReference>
<dbReference type="OrthoDB" id="8068875at2759"/>
<feature type="repeat" description="RCC1" evidence="7">
    <location>
        <begin position="167"/>
        <end position="218"/>
    </location>
</feature>
<dbReference type="Pfam" id="PF25390">
    <property type="entry name" value="WD40_RLD"/>
    <property type="match status" value="1"/>
</dbReference>
<dbReference type="Gene3D" id="2.130.10.30">
    <property type="entry name" value="Regulator of chromosome condensation 1/beta-lactamase-inhibitor protein II"/>
    <property type="match status" value="2"/>
</dbReference>
<keyword evidence="3" id="KW-0808">Transferase</keyword>
<feature type="repeat" description="RCC1" evidence="7">
    <location>
        <begin position="112"/>
        <end position="166"/>
    </location>
</feature>
<accession>A0A2R6XJP5</accession>
<dbReference type="SUPFAM" id="SSF56204">
    <property type="entry name" value="Hect, E3 ligase catalytic domain"/>
    <property type="match status" value="1"/>
</dbReference>
<dbReference type="GO" id="GO:0005737">
    <property type="term" value="C:cytoplasm"/>
    <property type="evidence" value="ECO:0007669"/>
    <property type="project" value="UniProtKB-SubCell"/>
</dbReference>
<feature type="domain" description="HECT" evidence="9">
    <location>
        <begin position="765"/>
        <end position="1091"/>
    </location>
</feature>
<feature type="compositionally biased region" description="Polar residues" evidence="8">
    <location>
        <begin position="389"/>
        <end position="402"/>
    </location>
</feature>
<evidence type="ECO:0000256" key="3">
    <source>
        <dbReference type="ARBA" id="ARBA00022679"/>
    </source>
</evidence>
<feature type="repeat" description="RCC1" evidence="7">
    <location>
        <begin position="8"/>
        <end position="59"/>
    </location>
</feature>
<evidence type="ECO:0000256" key="6">
    <source>
        <dbReference type="PROSITE-ProRule" id="PRU00104"/>
    </source>
</evidence>
<dbReference type="FunFam" id="3.30.2160.10:FF:000004">
    <property type="entry name" value="probable E3 ubiquitin-protein ligase HERC4 isoform X1"/>
    <property type="match status" value="1"/>
</dbReference>
<keyword evidence="2" id="KW-0963">Cytoplasm</keyword>
<dbReference type="PANTHER" id="PTHR45622:SF60">
    <property type="entry name" value="UBIQUITIN-PROTEIN LIGASE E3A"/>
    <property type="match status" value="1"/>
</dbReference>
<keyword evidence="4" id="KW-0677">Repeat</keyword>
<dbReference type="InterPro" id="IPR000408">
    <property type="entry name" value="Reg_chr_condens"/>
</dbReference>
<keyword evidence="5 6" id="KW-0833">Ubl conjugation pathway</keyword>
<gene>
    <name evidence="10" type="ORF">MARPO_0011s0008</name>
</gene>
<dbReference type="InterPro" id="IPR058923">
    <property type="entry name" value="RCC1-like_dom"/>
</dbReference>
<dbReference type="FunFam" id="3.30.2410.10:FF:000003">
    <property type="entry name" value="probable E3 ubiquitin-protein ligase HERC4 isoform X1"/>
    <property type="match status" value="1"/>
</dbReference>